<evidence type="ECO:0000256" key="8">
    <source>
        <dbReference type="RuleBase" id="RU000461"/>
    </source>
</evidence>
<dbReference type="CDD" id="cd11049">
    <property type="entry name" value="CYP170A1-like"/>
    <property type="match status" value="1"/>
</dbReference>
<evidence type="ECO:0000256" key="3">
    <source>
        <dbReference type="ARBA" id="ARBA00022723"/>
    </source>
</evidence>
<comment type="cofactor">
    <cofactor evidence="7">
        <name>heme</name>
        <dbReference type="ChEBI" id="CHEBI:30413"/>
    </cofactor>
</comment>
<dbReference type="PRINTS" id="PR00463">
    <property type="entry name" value="EP450I"/>
</dbReference>
<evidence type="ECO:0000256" key="2">
    <source>
        <dbReference type="ARBA" id="ARBA00022617"/>
    </source>
</evidence>
<keyword evidence="4 8" id="KW-0560">Oxidoreductase</keyword>
<dbReference type="InterPro" id="IPR050196">
    <property type="entry name" value="Cytochrome_P450_Monoox"/>
</dbReference>
<keyword evidence="5 7" id="KW-0408">Iron</keyword>
<keyword evidence="3 7" id="KW-0479">Metal-binding</keyword>
<reference evidence="9" key="1">
    <citation type="submission" date="2020-01" db="EMBL/GenBank/DDBJ databases">
        <title>Insect and environment-associated Actinomycetes.</title>
        <authorList>
            <person name="Currrie C."/>
            <person name="Chevrette M."/>
            <person name="Carlson C."/>
            <person name="Stubbendieck R."/>
            <person name="Wendt-Pienkowski E."/>
        </authorList>
    </citation>
    <scope>NUCLEOTIDE SEQUENCE</scope>
    <source>
        <strain evidence="9">SID12501</strain>
    </source>
</reference>
<gene>
    <name evidence="9" type="ORF">G3I71_28590</name>
</gene>
<evidence type="ECO:0000256" key="1">
    <source>
        <dbReference type="ARBA" id="ARBA00010617"/>
    </source>
</evidence>
<dbReference type="Pfam" id="PF00067">
    <property type="entry name" value="p450"/>
    <property type="match status" value="1"/>
</dbReference>
<accession>A0A6B3BZ68</accession>
<dbReference type="PANTHER" id="PTHR24291">
    <property type="entry name" value="CYTOCHROME P450 FAMILY 4"/>
    <property type="match status" value="1"/>
</dbReference>
<keyword evidence="2 7" id="KW-0349">Heme</keyword>
<dbReference type="InterPro" id="IPR001128">
    <property type="entry name" value="Cyt_P450"/>
</dbReference>
<dbReference type="PROSITE" id="PS00086">
    <property type="entry name" value="CYTOCHROME_P450"/>
    <property type="match status" value="1"/>
</dbReference>
<sequence length="455" mass="50292">MNTVTDVPEAPGGLPFLGHSFPLLRAPLPFLRSLASYGPLVQIRVGPFRAVVISSPSVTRELLVDDRTFDKASPLIDRLKDVLGDGLATCPHQRHRRPRRMLQPAFHPSRIPTYARTMSEQIESVVGGWQDGGVLDVLHEMQTVTTRITLATMFSTSLTPEITGPAAQDINVVLDSMYRRLILPQWAQRLPLPGNRRHRLADERLHATIMGVLNERRTSETEHDDLLSMLLAARDLEGDGHAFSDAELADHALTFYFAGIETAAVTLSWALSLLSQHPDVAARLHAEVDDVLAGRTPQYDDLPALPFTRAVLDETLRLYPPAWFLSRFTTKDTRLGDHTITAGTNIACFPYLVHHDAETFPEPERFDPDRWTAGSTVPRESFIPFGSGARKCIGDRFAVTETTLALAGMVAGWDFRPVAGSSSSPRIGATLRPRNLRMRTTRRALSLSPSSSAQS</sequence>
<name>A0A6B3BZ68_9ACTN</name>
<protein>
    <submittedName>
        <fullName evidence="9">Cytochrome P450</fullName>
    </submittedName>
</protein>
<dbReference type="AlphaFoldDB" id="A0A6B3BZ68"/>
<dbReference type="Gene3D" id="1.10.630.10">
    <property type="entry name" value="Cytochrome P450"/>
    <property type="match status" value="1"/>
</dbReference>
<comment type="caution">
    <text evidence="9">The sequence shown here is derived from an EMBL/GenBank/DDBJ whole genome shotgun (WGS) entry which is preliminary data.</text>
</comment>
<organism evidence="9">
    <name type="scientific">Streptomyces sp. SID12501</name>
    <dbReference type="NCBI Taxonomy" id="2706042"/>
    <lineage>
        <taxon>Bacteria</taxon>
        <taxon>Bacillati</taxon>
        <taxon>Actinomycetota</taxon>
        <taxon>Actinomycetes</taxon>
        <taxon>Kitasatosporales</taxon>
        <taxon>Streptomycetaceae</taxon>
        <taxon>Streptomyces</taxon>
    </lineage>
</organism>
<dbReference type="InterPro" id="IPR002401">
    <property type="entry name" value="Cyt_P450_E_grp-I"/>
</dbReference>
<evidence type="ECO:0000313" key="9">
    <source>
        <dbReference type="EMBL" id="NEC89685.1"/>
    </source>
</evidence>
<dbReference type="SUPFAM" id="SSF48264">
    <property type="entry name" value="Cytochrome P450"/>
    <property type="match status" value="1"/>
</dbReference>
<keyword evidence="6 8" id="KW-0503">Monooxygenase</keyword>
<dbReference type="GO" id="GO:0004497">
    <property type="term" value="F:monooxygenase activity"/>
    <property type="evidence" value="ECO:0007669"/>
    <property type="project" value="UniProtKB-KW"/>
</dbReference>
<dbReference type="InterPro" id="IPR036396">
    <property type="entry name" value="Cyt_P450_sf"/>
</dbReference>
<comment type="similarity">
    <text evidence="1 8">Belongs to the cytochrome P450 family.</text>
</comment>
<dbReference type="GO" id="GO:0016705">
    <property type="term" value="F:oxidoreductase activity, acting on paired donors, with incorporation or reduction of molecular oxygen"/>
    <property type="evidence" value="ECO:0007669"/>
    <property type="project" value="InterPro"/>
</dbReference>
<evidence type="ECO:0000256" key="7">
    <source>
        <dbReference type="PIRSR" id="PIRSR602401-1"/>
    </source>
</evidence>
<evidence type="ECO:0000256" key="6">
    <source>
        <dbReference type="ARBA" id="ARBA00023033"/>
    </source>
</evidence>
<proteinExistence type="inferred from homology"/>
<dbReference type="PRINTS" id="PR00385">
    <property type="entry name" value="P450"/>
</dbReference>
<dbReference type="InterPro" id="IPR017972">
    <property type="entry name" value="Cyt_P450_CS"/>
</dbReference>
<dbReference type="EMBL" id="JAAGLU010000026">
    <property type="protein sequence ID" value="NEC89685.1"/>
    <property type="molecule type" value="Genomic_DNA"/>
</dbReference>
<dbReference type="GO" id="GO:0005506">
    <property type="term" value="F:iron ion binding"/>
    <property type="evidence" value="ECO:0007669"/>
    <property type="project" value="InterPro"/>
</dbReference>
<dbReference type="GO" id="GO:0020037">
    <property type="term" value="F:heme binding"/>
    <property type="evidence" value="ECO:0007669"/>
    <property type="project" value="InterPro"/>
</dbReference>
<feature type="binding site" description="axial binding residue" evidence="7">
    <location>
        <position position="392"/>
    </location>
    <ligand>
        <name>heme</name>
        <dbReference type="ChEBI" id="CHEBI:30413"/>
    </ligand>
    <ligandPart>
        <name>Fe</name>
        <dbReference type="ChEBI" id="CHEBI:18248"/>
    </ligandPart>
</feature>
<evidence type="ECO:0000256" key="4">
    <source>
        <dbReference type="ARBA" id="ARBA00023002"/>
    </source>
</evidence>
<dbReference type="PANTHER" id="PTHR24291:SF50">
    <property type="entry name" value="BIFUNCTIONAL ALBAFLAVENONE MONOOXYGENASE_TERPENE SYNTHASE"/>
    <property type="match status" value="1"/>
</dbReference>
<evidence type="ECO:0000256" key="5">
    <source>
        <dbReference type="ARBA" id="ARBA00023004"/>
    </source>
</evidence>